<dbReference type="PROSITE" id="PS51296">
    <property type="entry name" value="RIESKE"/>
    <property type="match status" value="1"/>
</dbReference>
<dbReference type="GO" id="GO:0016651">
    <property type="term" value="F:oxidoreductase activity, acting on NAD(P)H"/>
    <property type="evidence" value="ECO:0007669"/>
    <property type="project" value="TreeGrafter"/>
</dbReference>
<keyword evidence="7" id="KW-0408">Iron</keyword>
<dbReference type="Gene3D" id="3.50.50.60">
    <property type="entry name" value="FAD/NAD(P)-binding domain"/>
    <property type="match status" value="2"/>
</dbReference>
<comment type="cofactor">
    <cofactor evidence="1">
        <name>FAD</name>
        <dbReference type="ChEBI" id="CHEBI:57692"/>
    </cofactor>
</comment>
<evidence type="ECO:0000256" key="2">
    <source>
        <dbReference type="ARBA" id="ARBA00022630"/>
    </source>
</evidence>
<accession>A0A1H7GH86</accession>
<dbReference type="AlphaFoldDB" id="A0A1H7GH86"/>
<evidence type="ECO:0000256" key="1">
    <source>
        <dbReference type="ARBA" id="ARBA00001974"/>
    </source>
</evidence>
<keyword evidence="6" id="KW-0560">Oxidoreductase</keyword>
<keyword evidence="2" id="KW-0285">Flavoprotein</keyword>
<dbReference type="Pfam" id="PF07992">
    <property type="entry name" value="Pyr_redox_2"/>
    <property type="match status" value="1"/>
</dbReference>
<dbReference type="SUPFAM" id="SSF55424">
    <property type="entry name" value="FAD/NAD-linked reductases, dimerisation (C-terminal) domain"/>
    <property type="match status" value="1"/>
</dbReference>
<protein>
    <submittedName>
        <fullName evidence="10">Rieske [2Fe-2S] domain-containing protein</fullName>
    </submittedName>
</protein>
<dbReference type="EMBL" id="FNZQ01000001">
    <property type="protein sequence ID" value="SEK37444.1"/>
    <property type="molecule type" value="Genomic_DNA"/>
</dbReference>
<evidence type="ECO:0000256" key="6">
    <source>
        <dbReference type="ARBA" id="ARBA00023002"/>
    </source>
</evidence>
<dbReference type="RefSeq" id="WP_175495737.1">
    <property type="nucleotide sequence ID" value="NZ_FNZQ01000001.1"/>
</dbReference>
<evidence type="ECO:0000256" key="5">
    <source>
        <dbReference type="ARBA" id="ARBA00022827"/>
    </source>
</evidence>
<dbReference type="PRINTS" id="PR00368">
    <property type="entry name" value="FADPNR"/>
</dbReference>
<proteinExistence type="predicted"/>
<dbReference type="Gene3D" id="3.30.390.30">
    <property type="match status" value="1"/>
</dbReference>
<dbReference type="PRINTS" id="PR00469">
    <property type="entry name" value="PNDRDTASEII"/>
</dbReference>
<sequence>MTQIDIALADIPEGVPHQPDGAKVILIRTGDDVTALAHLCPHYGLPLAKGVVRDGTLICAFHHACFNARTGRQIQPPGHADLRRYTVTQKDGRVIVDIPDTDLHLAPDHARLGLNPERIVIVGAGAAGNTCAKTLREMGFEGIIQMISPDGLPLDRTMLSKAVLSGSRTPDDAILTDADTLADLDVTLVSGQAVAIEPGQVVMADGGRHAFDKLLIAPGGRPNRPDLPGVDLPGVHTLRSGADAAAISQATETTGSAVLIGGGFIGLEGALSLAKRGLSVTVAMREQVPLARILGERLGRIIQDEHEAKGITFVPGASLTSVTGKDNATGVTLETGETIDADLVLLAMGVTPATDAIDGLRTQDDGGVVTGPGLSVPGLSGVYVAGDCAVAPTPFGTARIEHWRVACQHGRNAALAMLGQGVPLDIPFFWTALGRQYRYLGYAEDWDEIEFDGDPTGPFLARYIKDGQVRAAVTAGRDADLAALHLEMLAAGGPIPA</sequence>
<keyword evidence="11" id="KW-1185">Reference proteome</keyword>
<dbReference type="InterPro" id="IPR036922">
    <property type="entry name" value="Rieske_2Fe-2S_sf"/>
</dbReference>
<dbReference type="Proteomes" id="UP000199283">
    <property type="component" value="Unassembled WGS sequence"/>
</dbReference>
<dbReference type="InterPro" id="IPR017941">
    <property type="entry name" value="Rieske_2Fe-2S"/>
</dbReference>
<keyword evidence="4" id="KW-0479">Metal-binding</keyword>
<evidence type="ECO:0000256" key="8">
    <source>
        <dbReference type="ARBA" id="ARBA00023014"/>
    </source>
</evidence>
<dbReference type="Pfam" id="PF00355">
    <property type="entry name" value="Rieske"/>
    <property type="match status" value="1"/>
</dbReference>
<dbReference type="SUPFAM" id="SSF51905">
    <property type="entry name" value="FAD/NAD(P)-binding domain"/>
    <property type="match status" value="1"/>
</dbReference>
<evidence type="ECO:0000256" key="3">
    <source>
        <dbReference type="ARBA" id="ARBA00022714"/>
    </source>
</evidence>
<dbReference type="InterPro" id="IPR016156">
    <property type="entry name" value="FAD/NAD-linked_Rdtase_dimer_sf"/>
</dbReference>
<dbReference type="GO" id="GO:0005737">
    <property type="term" value="C:cytoplasm"/>
    <property type="evidence" value="ECO:0007669"/>
    <property type="project" value="TreeGrafter"/>
</dbReference>
<keyword evidence="5" id="KW-0274">FAD</keyword>
<evidence type="ECO:0000313" key="11">
    <source>
        <dbReference type="Proteomes" id="UP000199283"/>
    </source>
</evidence>
<dbReference type="InterPro" id="IPR036188">
    <property type="entry name" value="FAD/NAD-bd_sf"/>
</dbReference>
<evidence type="ECO:0000313" key="10">
    <source>
        <dbReference type="EMBL" id="SEK37444.1"/>
    </source>
</evidence>
<dbReference type="Gene3D" id="2.102.10.10">
    <property type="entry name" value="Rieske [2Fe-2S] iron-sulphur domain"/>
    <property type="match status" value="1"/>
</dbReference>
<name>A0A1H7GH86_9RHOB</name>
<dbReference type="GO" id="GO:0051537">
    <property type="term" value="F:2 iron, 2 sulfur cluster binding"/>
    <property type="evidence" value="ECO:0007669"/>
    <property type="project" value="UniProtKB-KW"/>
</dbReference>
<keyword evidence="3" id="KW-0001">2Fe-2S</keyword>
<reference evidence="10 11" key="1">
    <citation type="submission" date="2016-10" db="EMBL/GenBank/DDBJ databases">
        <authorList>
            <person name="de Groot N.N."/>
        </authorList>
    </citation>
    <scope>NUCLEOTIDE SEQUENCE [LARGE SCALE GENOMIC DNA]</scope>
    <source>
        <strain evidence="10 11">DSM 14858</strain>
    </source>
</reference>
<dbReference type="InterPro" id="IPR023753">
    <property type="entry name" value="FAD/NAD-binding_dom"/>
</dbReference>
<gene>
    <name evidence="10" type="ORF">SAMN04488526_0411</name>
</gene>
<dbReference type="PANTHER" id="PTHR43557:SF2">
    <property type="entry name" value="RIESKE DOMAIN-CONTAINING PROTEIN-RELATED"/>
    <property type="match status" value="1"/>
</dbReference>
<evidence type="ECO:0000256" key="4">
    <source>
        <dbReference type="ARBA" id="ARBA00022723"/>
    </source>
</evidence>
<feature type="domain" description="Rieske" evidence="9">
    <location>
        <begin position="3"/>
        <end position="96"/>
    </location>
</feature>
<dbReference type="InterPro" id="IPR050446">
    <property type="entry name" value="FAD-oxidoreductase/Apoptosis"/>
</dbReference>
<dbReference type="SUPFAM" id="SSF50022">
    <property type="entry name" value="ISP domain"/>
    <property type="match status" value="1"/>
</dbReference>
<keyword evidence="8" id="KW-0411">Iron-sulfur</keyword>
<dbReference type="STRING" id="188906.SAMN04488526_0411"/>
<dbReference type="PANTHER" id="PTHR43557">
    <property type="entry name" value="APOPTOSIS-INDUCING FACTOR 1"/>
    <property type="match status" value="1"/>
</dbReference>
<dbReference type="GO" id="GO:0046872">
    <property type="term" value="F:metal ion binding"/>
    <property type="evidence" value="ECO:0007669"/>
    <property type="project" value="UniProtKB-KW"/>
</dbReference>
<evidence type="ECO:0000259" key="9">
    <source>
        <dbReference type="PROSITE" id="PS51296"/>
    </source>
</evidence>
<organism evidence="10 11">
    <name type="scientific">Jannaschia helgolandensis</name>
    <dbReference type="NCBI Taxonomy" id="188906"/>
    <lineage>
        <taxon>Bacteria</taxon>
        <taxon>Pseudomonadati</taxon>
        <taxon>Pseudomonadota</taxon>
        <taxon>Alphaproteobacteria</taxon>
        <taxon>Rhodobacterales</taxon>
        <taxon>Roseobacteraceae</taxon>
        <taxon>Jannaschia</taxon>
    </lineage>
</organism>
<evidence type="ECO:0000256" key="7">
    <source>
        <dbReference type="ARBA" id="ARBA00023004"/>
    </source>
</evidence>